<dbReference type="PANTHER" id="PTHR30069:SF49">
    <property type="entry name" value="OUTER MEMBRANE PROTEIN C"/>
    <property type="match status" value="1"/>
</dbReference>
<evidence type="ECO:0000256" key="2">
    <source>
        <dbReference type="ARBA" id="ARBA00022448"/>
    </source>
</evidence>
<reference evidence="11 12" key="2">
    <citation type="submission" date="2020-03" db="EMBL/GenBank/DDBJ databases">
        <title>Campylobacter portucalensis sp. nov., a new species of Campylobacter isolated from the reproductive tract of bulls.</title>
        <authorList>
            <person name="Silva M.F."/>
            <person name="Pereira G."/>
            <person name="Carneiro C."/>
            <person name="Hemphill A."/>
            <person name="Mateus L."/>
            <person name="Lopes-Da-Costa L."/>
            <person name="Silva E."/>
        </authorList>
    </citation>
    <scope>NUCLEOTIDE SEQUENCE [LARGE SCALE GENOMIC DNA]</scope>
    <source>
        <strain evidence="11 12">FMV-PI01</strain>
    </source>
</reference>
<dbReference type="AlphaFoldDB" id="A0A6L5WI74"/>
<dbReference type="InterPro" id="IPR000531">
    <property type="entry name" value="Beta-barrel_TonB"/>
</dbReference>
<comment type="caution">
    <text evidence="11">The sequence shown here is derived from an EMBL/GenBank/DDBJ whole genome shotgun (WGS) entry which is preliminary data.</text>
</comment>
<dbReference type="InterPro" id="IPR037066">
    <property type="entry name" value="Plug_dom_sf"/>
</dbReference>
<feature type="domain" description="TonB-dependent receptor plug" evidence="10">
    <location>
        <begin position="51"/>
        <end position="142"/>
    </location>
</feature>
<sequence length="656" mass="73865">MRVSFVLSCLLFSSINLLGVQKKTLESVVVEENFQQYTFDEPVEVKISSNKNILENSDIAKSLLDIPGFSMARKGGGGSEIFYRSQGASRLPVVINNSLLHGGCGGRMDTPITYISPQNYKYAKLIKGPQDVRFSSLIGGGVIFDRGINRLNKISYNANLSALYGSFNRKELNLNALIGNEFGSVEIFGGLYKSGDYKDGNSKIVHSSYDRKNIVLTATITPTDTTAVSFSAEVGKGKASYADRMMDGSKFDRNSYALRVVQDIDKHQVKFDAYYNKIDHVMDNFSLRPAKKDFMISNPKRVIKGFRLENELNFNDFKIYSGISHYKDSHISRMSGKQNSQKSAQDVIKSKPFSKNADFTYSSIFLQGEKLYDGFGIFSGLRYDRVGIKFHKSKIDKNENLYSGFLRFENYFDDLTLYAGLGVAQRAPDFWEINGKVNGAKNGYKLKKETNTQVDFGGAYRGQNTSANLNLFASRIDDYIMLHYKNQNIISFNSDVIMMGFQTNAEILLYDMLKAEAGLSYTYAKNLKNTNGLAKGDPLPQISPLSFKFSLGIQKPTWFINSEIYANASQHRYKKDYGNVVGRDLGYSDKFWTLNLNAGVKYKNYEILLLAQNLNNTLYSYHNSKNGAAISTLDIAPTTRVYEPGRSFWVKFKANF</sequence>
<comment type="similarity">
    <text evidence="8">Belongs to the TonB-dependent receptor family.</text>
</comment>
<keyword evidence="11" id="KW-0675">Receptor</keyword>
<dbReference type="InterPro" id="IPR012910">
    <property type="entry name" value="Plug_dom"/>
</dbReference>
<dbReference type="RefSeq" id="WP_154571222.1">
    <property type="nucleotide sequence ID" value="NZ_VWSJ01000031.1"/>
</dbReference>
<dbReference type="SUPFAM" id="SSF56935">
    <property type="entry name" value="Porins"/>
    <property type="match status" value="1"/>
</dbReference>
<dbReference type="GO" id="GO:0044718">
    <property type="term" value="P:siderophore transmembrane transport"/>
    <property type="evidence" value="ECO:0007669"/>
    <property type="project" value="TreeGrafter"/>
</dbReference>
<evidence type="ECO:0000256" key="1">
    <source>
        <dbReference type="ARBA" id="ARBA00004571"/>
    </source>
</evidence>
<keyword evidence="5 8" id="KW-0798">TonB box</keyword>
<gene>
    <name evidence="11" type="ORF">F1B92_07320</name>
</gene>
<protein>
    <submittedName>
        <fullName evidence="11">TonB-dependent receptor</fullName>
    </submittedName>
</protein>
<organism evidence="11 12">
    <name type="scientific">Campylobacter portucalensis</name>
    <dbReference type="NCBI Taxonomy" id="2608384"/>
    <lineage>
        <taxon>Bacteria</taxon>
        <taxon>Pseudomonadati</taxon>
        <taxon>Campylobacterota</taxon>
        <taxon>Epsilonproteobacteria</taxon>
        <taxon>Campylobacterales</taxon>
        <taxon>Campylobacteraceae</taxon>
        <taxon>Campylobacter</taxon>
    </lineage>
</organism>
<keyword evidence="2" id="KW-0813">Transport</keyword>
<comment type="subcellular location">
    <subcellularLocation>
        <location evidence="1">Cell outer membrane</location>
        <topology evidence="1">Multi-pass membrane protein</topology>
    </subcellularLocation>
</comment>
<dbReference type="GO" id="GO:0015344">
    <property type="term" value="F:siderophore uptake transmembrane transporter activity"/>
    <property type="evidence" value="ECO:0007669"/>
    <property type="project" value="TreeGrafter"/>
</dbReference>
<feature type="domain" description="TonB-dependent receptor-like beta-barrel" evidence="9">
    <location>
        <begin position="219"/>
        <end position="614"/>
    </location>
</feature>
<dbReference type="GO" id="GO:0009279">
    <property type="term" value="C:cell outer membrane"/>
    <property type="evidence" value="ECO:0007669"/>
    <property type="project" value="UniProtKB-SubCell"/>
</dbReference>
<evidence type="ECO:0000256" key="8">
    <source>
        <dbReference type="RuleBase" id="RU003357"/>
    </source>
</evidence>
<evidence type="ECO:0000313" key="12">
    <source>
        <dbReference type="Proteomes" id="UP000476338"/>
    </source>
</evidence>
<evidence type="ECO:0000256" key="4">
    <source>
        <dbReference type="ARBA" id="ARBA00022692"/>
    </source>
</evidence>
<keyword evidence="3" id="KW-1134">Transmembrane beta strand</keyword>
<keyword evidence="4" id="KW-0812">Transmembrane</keyword>
<reference evidence="11 12" key="1">
    <citation type="submission" date="2019-09" db="EMBL/GenBank/DDBJ databases">
        <authorList>
            <person name="Silva M."/>
            <person name="Pereira G."/>
            <person name="Lopes-Da-Costa L."/>
            <person name="Silva E."/>
        </authorList>
    </citation>
    <scope>NUCLEOTIDE SEQUENCE [LARGE SCALE GENOMIC DNA]</scope>
    <source>
        <strain evidence="11 12">FMV-PI01</strain>
    </source>
</reference>
<dbReference type="Gene3D" id="2.170.130.10">
    <property type="entry name" value="TonB-dependent receptor, plug domain"/>
    <property type="match status" value="1"/>
</dbReference>
<dbReference type="Gene3D" id="2.40.170.20">
    <property type="entry name" value="TonB-dependent receptor, beta-barrel domain"/>
    <property type="match status" value="1"/>
</dbReference>
<evidence type="ECO:0000256" key="3">
    <source>
        <dbReference type="ARBA" id="ARBA00022452"/>
    </source>
</evidence>
<evidence type="ECO:0000256" key="5">
    <source>
        <dbReference type="ARBA" id="ARBA00023077"/>
    </source>
</evidence>
<dbReference type="EMBL" id="VWSJ01000031">
    <property type="protein sequence ID" value="MSN96968.1"/>
    <property type="molecule type" value="Genomic_DNA"/>
</dbReference>
<evidence type="ECO:0000259" key="9">
    <source>
        <dbReference type="Pfam" id="PF00593"/>
    </source>
</evidence>
<dbReference type="Pfam" id="PF07715">
    <property type="entry name" value="Plug"/>
    <property type="match status" value="1"/>
</dbReference>
<keyword evidence="6 8" id="KW-0472">Membrane</keyword>
<dbReference type="Pfam" id="PF00593">
    <property type="entry name" value="TonB_dep_Rec_b-barrel"/>
    <property type="match status" value="1"/>
</dbReference>
<keyword evidence="12" id="KW-1185">Reference proteome</keyword>
<evidence type="ECO:0000313" key="11">
    <source>
        <dbReference type="EMBL" id="MSN96968.1"/>
    </source>
</evidence>
<accession>A0A6L5WI74</accession>
<dbReference type="InterPro" id="IPR039426">
    <property type="entry name" value="TonB-dep_rcpt-like"/>
</dbReference>
<dbReference type="Proteomes" id="UP000476338">
    <property type="component" value="Unassembled WGS sequence"/>
</dbReference>
<dbReference type="PANTHER" id="PTHR30069">
    <property type="entry name" value="TONB-DEPENDENT OUTER MEMBRANE RECEPTOR"/>
    <property type="match status" value="1"/>
</dbReference>
<keyword evidence="7" id="KW-0998">Cell outer membrane</keyword>
<evidence type="ECO:0000259" key="10">
    <source>
        <dbReference type="Pfam" id="PF07715"/>
    </source>
</evidence>
<dbReference type="InterPro" id="IPR036942">
    <property type="entry name" value="Beta-barrel_TonB_sf"/>
</dbReference>
<evidence type="ECO:0000256" key="6">
    <source>
        <dbReference type="ARBA" id="ARBA00023136"/>
    </source>
</evidence>
<evidence type="ECO:0000256" key="7">
    <source>
        <dbReference type="ARBA" id="ARBA00023237"/>
    </source>
</evidence>
<proteinExistence type="inferred from homology"/>
<name>A0A6L5WI74_9BACT</name>